<feature type="non-terminal residue" evidence="3">
    <location>
        <position position="1"/>
    </location>
</feature>
<sequence length="231" mass="26378">LREFYLYSPQERLRSSKMEKGRPSYAYGERLMKQMGWREGKGLGRNEDGNANFIRVKKKLNTKGIGFNGVDDRWVEHQEAFDSLLSQLNDGSPAALESKLIGVEERAFKLGGRVHYSKFLRGKDLSQKKQEELNAIVVKRKKKKDEESVPEVEVKEENLSGVRTHTSSLSYQEYFTQRMEAKKHQIGSSKKENQETSQHTGNDVWITEEEGTEAASQDVEPPDACTHSLPI</sequence>
<accession>A0A023GBY9</accession>
<dbReference type="InterPro" id="IPR050656">
    <property type="entry name" value="PINX1"/>
</dbReference>
<dbReference type="Pfam" id="PF01585">
    <property type="entry name" value="G-patch"/>
    <property type="match status" value="1"/>
</dbReference>
<dbReference type="GO" id="GO:0003676">
    <property type="term" value="F:nucleic acid binding"/>
    <property type="evidence" value="ECO:0007669"/>
    <property type="project" value="InterPro"/>
</dbReference>
<name>A0A023GBY9_AMBTT</name>
<feature type="compositionally biased region" description="Basic and acidic residues" evidence="1">
    <location>
        <begin position="180"/>
        <end position="194"/>
    </location>
</feature>
<dbReference type="EMBL" id="GBBM01004011">
    <property type="protein sequence ID" value="JAC31407.1"/>
    <property type="molecule type" value="mRNA"/>
</dbReference>
<dbReference type="PANTHER" id="PTHR23149:SF27">
    <property type="entry name" value="PIN2_TERF1-INTERACTING TELOMERASE INHIBITOR 1"/>
    <property type="match status" value="1"/>
</dbReference>
<dbReference type="PANTHER" id="PTHR23149">
    <property type="entry name" value="G PATCH DOMAIN CONTAINING PROTEIN"/>
    <property type="match status" value="1"/>
</dbReference>
<feature type="region of interest" description="Disordered" evidence="1">
    <location>
        <begin position="180"/>
        <end position="231"/>
    </location>
</feature>
<organism evidence="3">
    <name type="scientific">Amblyomma triste</name>
    <name type="common">Neotropical tick</name>
    <dbReference type="NCBI Taxonomy" id="251400"/>
    <lineage>
        <taxon>Eukaryota</taxon>
        <taxon>Metazoa</taxon>
        <taxon>Ecdysozoa</taxon>
        <taxon>Arthropoda</taxon>
        <taxon>Chelicerata</taxon>
        <taxon>Arachnida</taxon>
        <taxon>Acari</taxon>
        <taxon>Parasitiformes</taxon>
        <taxon>Ixodida</taxon>
        <taxon>Ixodoidea</taxon>
        <taxon>Ixodidae</taxon>
        <taxon>Amblyomminae</taxon>
        <taxon>Amblyomma</taxon>
    </lineage>
</organism>
<protein>
    <submittedName>
        <fullName evidence="3">Putative telomerase elongation inhibitor/rna maturation protein pinx1</fullName>
    </submittedName>
</protein>
<dbReference type="InterPro" id="IPR000467">
    <property type="entry name" value="G_patch_dom"/>
</dbReference>
<dbReference type="SMART" id="SM00443">
    <property type="entry name" value="G_patch"/>
    <property type="match status" value="1"/>
</dbReference>
<dbReference type="GO" id="GO:0010521">
    <property type="term" value="F:telomerase inhibitor activity"/>
    <property type="evidence" value="ECO:0007669"/>
    <property type="project" value="TreeGrafter"/>
</dbReference>
<feature type="domain" description="G-patch" evidence="2">
    <location>
        <begin position="24"/>
        <end position="70"/>
    </location>
</feature>
<proteinExistence type="evidence at transcript level"/>
<dbReference type="GO" id="GO:0005730">
    <property type="term" value="C:nucleolus"/>
    <property type="evidence" value="ECO:0007669"/>
    <property type="project" value="TreeGrafter"/>
</dbReference>
<evidence type="ECO:0000313" key="3">
    <source>
        <dbReference type="EMBL" id="JAC31407.1"/>
    </source>
</evidence>
<reference evidence="3" key="1">
    <citation type="submission" date="2014-03" db="EMBL/GenBank/DDBJ databases">
        <title>The sialotranscriptome of Amblyomma triste, Amblyomma parvum and Amblyomma cajennense ticks, uncovered by 454-based RNA-seq.</title>
        <authorList>
            <person name="Garcia G.R."/>
            <person name="Gardinassi L.G."/>
            <person name="Ribeiro J.M."/>
            <person name="Anatriello E."/>
            <person name="Ferreira B.R."/>
            <person name="Moreira H.N."/>
            <person name="Mafra C."/>
            <person name="Olegario M.M."/>
            <person name="Szabo P.J."/>
            <person name="Miranda-Santos I.K."/>
            <person name="Maruyama S.R."/>
        </authorList>
    </citation>
    <scope>NUCLEOTIDE SEQUENCE</scope>
    <source>
        <strain evidence="3">Mato Grasso do Sul</strain>
        <tissue evidence="3">Salivary glands</tissue>
    </source>
</reference>
<evidence type="ECO:0000259" key="2">
    <source>
        <dbReference type="PROSITE" id="PS50174"/>
    </source>
</evidence>
<evidence type="ECO:0000256" key="1">
    <source>
        <dbReference type="SAM" id="MobiDB-lite"/>
    </source>
</evidence>
<dbReference type="PROSITE" id="PS50174">
    <property type="entry name" value="G_PATCH"/>
    <property type="match status" value="1"/>
</dbReference>
<dbReference type="AlphaFoldDB" id="A0A023GBY9"/>